<dbReference type="RefSeq" id="YP_004222272.1">
    <property type="nucleotide sequence ID" value="NC_015099.1"/>
</dbReference>
<protein>
    <submittedName>
        <fullName evidence="4">Uncharacterized protein orf147b</fullName>
    </submittedName>
</protein>
<accession>E6ZE81</accession>
<proteinExistence type="predicted"/>
<dbReference type="EMBL" id="FP885834">
    <property type="protein sequence ID" value="CBJ14096.1"/>
    <property type="molecule type" value="Genomic_DNA"/>
</dbReference>
<geneLocation type="mitochondrion" evidence="3"/>
<name>E6ZE81_BETVM</name>
<feature type="compositionally biased region" description="Basic and acidic residues" evidence="1">
    <location>
        <begin position="77"/>
        <end position="90"/>
    </location>
</feature>
<feature type="region of interest" description="Disordered" evidence="1">
    <location>
        <begin position="76"/>
        <end position="108"/>
    </location>
</feature>
<feature type="chain" id="PRO_5010830959" evidence="2">
    <location>
        <begin position="20"/>
        <end position="147"/>
    </location>
</feature>
<dbReference type="GeneID" id="10220641"/>
<dbReference type="EMBL" id="FP885845">
    <property type="protein sequence ID" value="CBJ17505.1"/>
    <property type="molecule type" value="Genomic_DNA"/>
</dbReference>
<dbReference type="AlphaFoldDB" id="E6ZE81"/>
<reference evidence="3" key="1">
    <citation type="submission" date="2010-11" db="EMBL/GenBank/DDBJ databases">
        <authorList>
            <person name="Genoscope - CEA"/>
        </authorList>
    </citation>
    <scope>NUCLEOTIDE SEQUENCE</scope>
</reference>
<evidence type="ECO:0000256" key="1">
    <source>
        <dbReference type="SAM" id="MobiDB-lite"/>
    </source>
</evidence>
<feature type="signal peptide" evidence="2">
    <location>
        <begin position="1"/>
        <end position="19"/>
    </location>
</feature>
<organism evidence="3">
    <name type="scientific">Beta vulgaris subsp. maritima</name>
    <name type="common">Sea beet</name>
    <name type="synonym">Beta maritima</name>
    <dbReference type="NCBI Taxonomy" id="350892"/>
    <lineage>
        <taxon>Eukaryota</taxon>
        <taxon>Viridiplantae</taxon>
        <taxon>Streptophyta</taxon>
        <taxon>Embryophyta</taxon>
        <taxon>Tracheophyta</taxon>
        <taxon>Spermatophyta</taxon>
        <taxon>Magnoliopsida</taxon>
        <taxon>eudicotyledons</taxon>
        <taxon>Gunneridae</taxon>
        <taxon>Pentapetalae</taxon>
        <taxon>Caryophyllales</taxon>
        <taxon>Chenopodiaceae</taxon>
        <taxon>Betoideae</taxon>
        <taxon>Beta</taxon>
    </lineage>
</organism>
<keyword evidence="2" id="KW-0732">Signal</keyword>
<sequence length="147" mass="16752">MQVQIIIMLLPMFYQIVKSPQMMMDMKYGRVNKEVDIDVNAQSVNALKSNKEDEEQRSDNAPACAKHFTGKKWRRIPRNEGTSKGKEKIAGTKRGVRESLSGESDDMEVEMELMAKRREVEDTMVKENFDATVSTVAGPTHWALNDQ</sequence>
<evidence type="ECO:0000313" key="4">
    <source>
        <dbReference type="EMBL" id="CBL52050.1"/>
    </source>
</evidence>
<gene>
    <name evidence="3" type="primary">orf147b</name>
</gene>
<reference evidence="3" key="2">
    <citation type="journal article" date="2011" name="Genome Biol. Evol.">
        <title>Structural and content diversity of mitochondrial genome in beet: a comparative genomic analysis.</title>
        <authorList>
            <person name="Darracq A."/>
            <person name="Varre J.S."/>
            <person name="Marechal-Drouard L."/>
            <person name="Courseaux A."/>
            <person name="Saumitou-Laprade P."/>
            <person name="Oztas S."/>
            <person name="Vacherie B."/>
            <person name="Barbe V.and.Touzet.P."/>
        </authorList>
    </citation>
    <scope>NUCLEOTIDE SEQUENCE</scope>
</reference>
<keyword evidence="3" id="KW-0496">Mitochondrion</keyword>
<evidence type="ECO:0000256" key="2">
    <source>
        <dbReference type="SAM" id="SignalP"/>
    </source>
</evidence>
<dbReference type="EMBL" id="FQ014226">
    <property type="protein sequence ID" value="CBL52050.1"/>
    <property type="molecule type" value="Genomic_DNA"/>
</dbReference>
<evidence type="ECO:0000313" key="3">
    <source>
        <dbReference type="EMBL" id="CBJ14096.1"/>
    </source>
</evidence>